<evidence type="ECO:0000256" key="4">
    <source>
        <dbReference type="ARBA" id="ARBA00022833"/>
    </source>
</evidence>
<feature type="domain" description="C2H2-type" evidence="6">
    <location>
        <begin position="127"/>
        <end position="150"/>
    </location>
</feature>
<dbReference type="Proteomes" id="UP000054559">
    <property type="component" value="Unassembled WGS sequence"/>
</dbReference>
<dbReference type="STRING" id="454286.A0A0J8QMR8"/>
<dbReference type="AlphaFoldDB" id="A0A0J8QMR8"/>
<evidence type="ECO:0000256" key="3">
    <source>
        <dbReference type="ARBA" id="ARBA00022771"/>
    </source>
</evidence>
<dbReference type="SUPFAM" id="SSF57667">
    <property type="entry name" value="beta-beta-alpha zinc fingers"/>
    <property type="match status" value="1"/>
</dbReference>
<dbReference type="SMART" id="SM00355">
    <property type="entry name" value="ZnF_C2H2"/>
    <property type="match status" value="7"/>
</dbReference>
<keyword evidence="1" id="KW-0479">Metal-binding</keyword>
<reference evidence="8" key="1">
    <citation type="journal article" date="2010" name="Genome Res.">
        <title>Population genomic sequencing of Coccidioides fungi reveals recent hybridization and transposon control.</title>
        <authorList>
            <person name="Neafsey D.E."/>
            <person name="Barker B.M."/>
            <person name="Sharpton T.J."/>
            <person name="Stajich J.E."/>
            <person name="Park D.J."/>
            <person name="Whiston E."/>
            <person name="Hung C.-Y."/>
            <person name="McMahan C."/>
            <person name="White J."/>
            <person name="Sykes S."/>
            <person name="Heiman D."/>
            <person name="Young S."/>
            <person name="Zeng Q."/>
            <person name="Abouelleil A."/>
            <person name="Aftuck L."/>
            <person name="Bessette D."/>
            <person name="Brown A."/>
            <person name="FitzGerald M."/>
            <person name="Lui A."/>
            <person name="Macdonald J.P."/>
            <person name="Priest M."/>
            <person name="Orbach M.J."/>
            <person name="Galgiani J.N."/>
            <person name="Kirkland T.N."/>
            <person name="Cole G.T."/>
            <person name="Birren B.W."/>
            <person name="Henn M.R."/>
            <person name="Taylor J.W."/>
            <person name="Rounsley S.D."/>
        </authorList>
    </citation>
    <scope>NUCLEOTIDE SEQUENCE [LARGE SCALE GENOMIC DNA]</scope>
    <source>
        <strain evidence="8">RMSCC 3703</strain>
    </source>
</reference>
<organism evidence="7 8">
    <name type="scientific">Coccidioides immitis RMSCC 3703</name>
    <dbReference type="NCBI Taxonomy" id="454286"/>
    <lineage>
        <taxon>Eukaryota</taxon>
        <taxon>Fungi</taxon>
        <taxon>Dikarya</taxon>
        <taxon>Ascomycota</taxon>
        <taxon>Pezizomycotina</taxon>
        <taxon>Eurotiomycetes</taxon>
        <taxon>Eurotiomycetidae</taxon>
        <taxon>Onygenales</taxon>
        <taxon>Onygenaceae</taxon>
        <taxon>Coccidioides</taxon>
    </lineage>
</organism>
<keyword evidence="3 5" id="KW-0863">Zinc-finger</keyword>
<accession>A0A0J8QMR8</accession>
<dbReference type="PANTHER" id="PTHR24379:SF121">
    <property type="entry name" value="C2H2-TYPE DOMAIN-CONTAINING PROTEIN"/>
    <property type="match status" value="1"/>
</dbReference>
<evidence type="ECO:0000256" key="1">
    <source>
        <dbReference type="ARBA" id="ARBA00022723"/>
    </source>
</evidence>
<feature type="domain" description="C2H2-type" evidence="6">
    <location>
        <begin position="260"/>
        <end position="293"/>
    </location>
</feature>
<gene>
    <name evidence="7" type="ORF">CISG_09460</name>
</gene>
<evidence type="ECO:0000256" key="2">
    <source>
        <dbReference type="ARBA" id="ARBA00022737"/>
    </source>
</evidence>
<dbReference type="PROSITE" id="PS50157">
    <property type="entry name" value="ZINC_FINGER_C2H2_2"/>
    <property type="match status" value="3"/>
</dbReference>
<protein>
    <recommendedName>
        <fullName evidence="6">C2H2-type domain-containing protein</fullName>
    </recommendedName>
</protein>
<keyword evidence="4" id="KW-0862">Zinc</keyword>
<dbReference type="EMBL" id="DS268218">
    <property type="protein sequence ID" value="KMU72508.1"/>
    <property type="molecule type" value="Genomic_DNA"/>
</dbReference>
<dbReference type="Gene3D" id="3.30.160.60">
    <property type="entry name" value="Classic Zinc Finger"/>
    <property type="match status" value="2"/>
</dbReference>
<dbReference type="PROSITE" id="PS00028">
    <property type="entry name" value="ZINC_FINGER_C2H2_1"/>
    <property type="match status" value="2"/>
</dbReference>
<feature type="domain" description="C2H2-type" evidence="6">
    <location>
        <begin position="175"/>
        <end position="202"/>
    </location>
</feature>
<evidence type="ECO:0000256" key="5">
    <source>
        <dbReference type="PROSITE-ProRule" id="PRU00042"/>
    </source>
</evidence>
<dbReference type="InterPro" id="IPR013087">
    <property type="entry name" value="Znf_C2H2_type"/>
</dbReference>
<evidence type="ECO:0000313" key="7">
    <source>
        <dbReference type="EMBL" id="KMU72508.1"/>
    </source>
</evidence>
<dbReference type="PANTHER" id="PTHR24379">
    <property type="entry name" value="KRAB AND ZINC FINGER DOMAIN-CONTAINING"/>
    <property type="match status" value="1"/>
</dbReference>
<dbReference type="InterPro" id="IPR036236">
    <property type="entry name" value="Znf_C2H2_sf"/>
</dbReference>
<proteinExistence type="predicted"/>
<name>A0A0J8QMR8_COCIT</name>
<evidence type="ECO:0000259" key="6">
    <source>
        <dbReference type="PROSITE" id="PS50157"/>
    </source>
</evidence>
<dbReference type="GO" id="GO:0008270">
    <property type="term" value="F:zinc ion binding"/>
    <property type="evidence" value="ECO:0007669"/>
    <property type="project" value="UniProtKB-KW"/>
</dbReference>
<sequence>MGKHSYYYLFGDPETKCDSHTITFIDSSISQEHIRRYDCDAYSGFRCGLLKLQKARSNVCCDQFKTVDGLRQPCHEEHFECEFCLKRCENKHALNQHLVLEHWSCRWCAEFFATSDDLDKHKSIQHYKCQLCNEYLATKSDLREHKEEFHHLCDYCTWCFHSSHRLVQHKIISHNWCLHCYRYFETPNNLRMHKQTHRAKDLACYACKKRKFAFFSAMLIHMEAGTHCLPGVDEGHVNRLAFTSWAHPCYTTPWYGPRPFCCPHCDKTFPKLSSLYQHAETVRGCDMHLKGKYSLGSLRRYIKNSFKSHYPVRYC</sequence>
<keyword evidence="2" id="KW-0677">Repeat</keyword>
<evidence type="ECO:0000313" key="8">
    <source>
        <dbReference type="Proteomes" id="UP000054559"/>
    </source>
</evidence>